<proteinExistence type="predicted"/>
<feature type="domain" description="DOG1" evidence="1">
    <location>
        <begin position="3"/>
        <end position="245"/>
    </location>
</feature>
<evidence type="ECO:0000313" key="3">
    <source>
        <dbReference type="Proteomes" id="UP001396334"/>
    </source>
</evidence>
<dbReference type="InterPro" id="IPR025422">
    <property type="entry name" value="TGA_domain"/>
</dbReference>
<protein>
    <recommendedName>
        <fullName evidence="1">DOG1 domain-containing protein</fullName>
    </recommendedName>
</protein>
<dbReference type="Pfam" id="PF14144">
    <property type="entry name" value="DOG1"/>
    <property type="match status" value="1"/>
</dbReference>
<dbReference type="PROSITE" id="PS51806">
    <property type="entry name" value="DOG1"/>
    <property type="match status" value="1"/>
</dbReference>
<reference evidence="2 3" key="1">
    <citation type="journal article" date="2024" name="G3 (Bethesda)">
        <title>Genome assembly of Hibiscus sabdariffa L. provides insights into metabolisms of medicinal natural products.</title>
        <authorList>
            <person name="Kim T."/>
        </authorList>
    </citation>
    <scope>NUCLEOTIDE SEQUENCE [LARGE SCALE GENOMIC DNA]</scope>
    <source>
        <strain evidence="2">TK-2024</strain>
        <tissue evidence="2">Old leaves</tissue>
    </source>
</reference>
<name>A0ABR2TPZ7_9ROSI</name>
<accession>A0ABR2TPZ7</accession>
<comment type="caution">
    <text evidence="2">The sequence shown here is derived from an EMBL/GenBank/DDBJ whole genome shotgun (WGS) entry which is preliminary data.</text>
</comment>
<dbReference type="Proteomes" id="UP001396334">
    <property type="component" value="Unassembled WGS sequence"/>
</dbReference>
<evidence type="ECO:0000259" key="1">
    <source>
        <dbReference type="PROSITE" id="PS51806"/>
    </source>
</evidence>
<dbReference type="PANTHER" id="PTHR46354">
    <property type="entry name" value="DOG1 DOMAIN-CONTAINING PROTEIN"/>
    <property type="match status" value="1"/>
</dbReference>
<gene>
    <name evidence="2" type="ORF">V6N11_014568</name>
</gene>
<dbReference type="InterPro" id="IPR051886">
    <property type="entry name" value="Seed_Dev/Stress_Resp_Reg"/>
</dbReference>
<organism evidence="2 3">
    <name type="scientific">Hibiscus sabdariffa</name>
    <name type="common">roselle</name>
    <dbReference type="NCBI Taxonomy" id="183260"/>
    <lineage>
        <taxon>Eukaryota</taxon>
        <taxon>Viridiplantae</taxon>
        <taxon>Streptophyta</taxon>
        <taxon>Embryophyta</taxon>
        <taxon>Tracheophyta</taxon>
        <taxon>Spermatophyta</taxon>
        <taxon>Magnoliopsida</taxon>
        <taxon>eudicotyledons</taxon>
        <taxon>Gunneridae</taxon>
        <taxon>Pentapetalae</taxon>
        <taxon>rosids</taxon>
        <taxon>malvids</taxon>
        <taxon>Malvales</taxon>
        <taxon>Malvaceae</taxon>
        <taxon>Malvoideae</taxon>
        <taxon>Hibiscus</taxon>
    </lineage>
</organism>
<keyword evidence="3" id="KW-1185">Reference proteome</keyword>
<evidence type="ECO:0000313" key="2">
    <source>
        <dbReference type="EMBL" id="KAK9039365.1"/>
    </source>
</evidence>
<dbReference type="PANTHER" id="PTHR46354:SF4">
    <property type="entry name" value="PROTEIN DOG1-LIKE 3"/>
    <property type="match status" value="1"/>
</dbReference>
<dbReference type="EMBL" id="JBBPBN010000004">
    <property type="protein sequence ID" value="KAK9039365.1"/>
    <property type="molecule type" value="Genomic_DNA"/>
</dbReference>
<sequence length="263" mass="30737">MEHETFKSFFECWLVEQNRHLEELVAASQQQSGSDEESLRRLVRTVMEHYEHYYKAKARWCKKDVLPMLSPSWISRFEDAFLWIGGWRPSMAFHLLYSKSGIQLEDQLDQLIRGLGRGDLGDLSPTQMSRINELQGRTIREEKEINEKMAKQQETVADSSMVELSSMVSEMMRRGEEVEKGKVESAMELKEEGLKEVLQRADELRLRTLKAVVEILSPIQAVHFLIAAAELHLRIHEWGKQRDDKYHHLHLHHQNDSTAKQTQ</sequence>